<keyword evidence="1" id="KW-0472">Membrane</keyword>
<proteinExistence type="predicted"/>
<dbReference type="STRING" id="407022.SAMN05661044_01106"/>
<keyword evidence="1" id="KW-1133">Transmembrane helix</keyword>
<organism evidence="2 3">
    <name type="scientific">Olivibacter domesticus</name>
    <name type="common">Pseudosphingobacterium domesticum</name>
    <dbReference type="NCBI Taxonomy" id="407022"/>
    <lineage>
        <taxon>Bacteria</taxon>
        <taxon>Pseudomonadati</taxon>
        <taxon>Bacteroidota</taxon>
        <taxon>Sphingobacteriia</taxon>
        <taxon>Sphingobacteriales</taxon>
        <taxon>Sphingobacteriaceae</taxon>
        <taxon>Olivibacter</taxon>
    </lineage>
</organism>
<accession>A0A1H7JTX1</accession>
<protein>
    <submittedName>
        <fullName evidence="2">Uncharacterized protein</fullName>
    </submittedName>
</protein>
<gene>
    <name evidence="2" type="ORF">SAMN05661044_01106</name>
</gene>
<dbReference type="RefSeq" id="WP_093319771.1">
    <property type="nucleotide sequence ID" value="NZ_FOAF01000001.1"/>
</dbReference>
<name>A0A1H7JTX1_OLID1</name>
<dbReference type="EMBL" id="FOAF01000001">
    <property type="protein sequence ID" value="SEK77197.1"/>
    <property type="molecule type" value="Genomic_DNA"/>
</dbReference>
<keyword evidence="3" id="KW-1185">Reference proteome</keyword>
<keyword evidence="1" id="KW-0812">Transmembrane</keyword>
<evidence type="ECO:0000256" key="1">
    <source>
        <dbReference type="SAM" id="Phobius"/>
    </source>
</evidence>
<dbReference type="Proteomes" id="UP000199421">
    <property type="component" value="Unassembled WGS sequence"/>
</dbReference>
<feature type="transmembrane region" description="Helical" evidence="1">
    <location>
        <begin position="30"/>
        <end position="54"/>
    </location>
</feature>
<dbReference type="AlphaFoldDB" id="A0A1H7JTX1"/>
<sequence length="89" mass="9779">MKTKLTFLGVISPFISFAQMGGGGGGREIISVLIVLAITIGLLLLLRSVMLWYWKVDTALKNQVETNRLLGYIAGKLEDIERKLGNKGE</sequence>
<evidence type="ECO:0000313" key="2">
    <source>
        <dbReference type="EMBL" id="SEK77197.1"/>
    </source>
</evidence>
<reference evidence="3" key="1">
    <citation type="submission" date="2016-10" db="EMBL/GenBank/DDBJ databases">
        <authorList>
            <person name="Varghese N."/>
            <person name="Submissions S."/>
        </authorList>
    </citation>
    <scope>NUCLEOTIDE SEQUENCE [LARGE SCALE GENOMIC DNA]</scope>
    <source>
        <strain evidence="3">DSM 18733</strain>
    </source>
</reference>
<dbReference type="OrthoDB" id="773251at2"/>
<evidence type="ECO:0000313" key="3">
    <source>
        <dbReference type="Proteomes" id="UP000199421"/>
    </source>
</evidence>